<comment type="pathway">
    <text evidence="2">Glycolipid biosynthesis; glycosylphosphatidylinositol-anchor biosynthesis.</text>
</comment>
<feature type="transmembrane region" description="Helical" evidence="11">
    <location>
        <begin position="409"/>
        <end position="430"/>
    </location>
</feature>
<dbReference type="InterPro" id="IPR007315">
    <property type="entry name" value="PIG-V/Gpi18"/>
</dbReference>
<feature type="transmembrane region" description="Helical" evidence="11">
    <location>
        <begin position="62"/>
        <end position="85"/>
    </location>
</feature>
<sequence length="440" mass="47728">MSTSERDRSGQASDDPLLLPTTPPGDRSPAPAPAGRLRAQLLAARASNLAGRVTAALGRWPWWVQVGVVYLLSRVVTTAVFVAVARHQSTNPWTPSEPDYGAFINIWDSAWYQRIYDSGYPPSIPRNPDGSAQENAWAFYALFPYLVRGLTAVTGLGWTVLAPTVAVVAGLGAVLIIHRLFRLVAGPADSLAAVTLICLFPVSAVLQVPYAESLHLMLLAGALYLLARHRYLTAAPVVVAMCLTRPAGLPFALLVAVHLLLRWRSADFPWSHRVRGLALLAVAIAGGWAWPVIAWLVTGQTRAYTDTETAWRGGGGLELFVPWFDSGRWILGPVFGPIAVVLLGVVTVLVLLSPPVRRLGSDLQGWCLCYALYLAAVLHPQTSTFRLLLPLFPLALAAVLASRSRAYRITLGLGFLALQIVWVSWLWRYVPLPGGGDYPP</sequence>
<organism evidence="12 13">
    <name type="scientific">Tersicoccus solisilvae</name>
    <dbReference type="NCBI Taxonomy" id="1882339"/>
    <lineage>
        <taxon>Bacteria</taxon>
        <taxon>Bacillati</taxon>
        <taxon>Actinomycetota</taxon>
        <taxon>Actinomycetes</taxon>
        <taxon>Micrococcales</taxon>
        <taxon>Micrococcaceae</taxon>
        <taxon>Tersicoccus</taxon>
    </lineage>
</organism>
<feature type="transmembrane region" description="Helical" evidence="11">
    <location>
        <begin position="190"/>
        <end position="211"/>
    </location>
</feature>
<protein>
    <recommendedName>
        <fullName evidence="14">Glycosyltransferase RgtA/B/C/D-like domain-containing protein</fullName>
    </recommendedName>
</protein>
<evidence type="ECO:0000313" key="13">
    <source>
        <dbReference type="Proteomes" id="UP000597761"/>
    </source>
</evidence>
<dbReference type="RefSeq" id="WP_229660087.1">
    <property type="nucleotide sequence ID" value="NZ_BMJI01000032.1"/>
</dbReference>
<evidence type="ECO:0000256" key="1">
    <source>
        <dbReference type="ARBA" id="ARBA00004477"/>
    </source>
</evidence>
<keyword evidence="8 11" id="KW-1133">Transmembrane helix</keyword>
<accession>A0ABQ1PPH1</accession>
<feature type="transmembrane region" description="Helical" evidence="11">
    <location>
        <begin position="277"/>
        <end position="297"/>
    </location>
</feature>
<reference evidence="13" key="1">
    <citation type="journal article" date="2019" name="Int. J. Syst. Evol. Microbiol.">
        <title>The Global Catalogue of Microorganisms (GCM) 10K type strain sequencing project: providing services to taxonomists for standard genome sequencing and annotation.</title>
        <authorList>
            <consortium name="The Broad Institute Genomics Platform"/>
            <consortium name="The Broad Institute Genome Sequencing Center for Infectious Disease"/>
            <person name="Wu L."/>
            <person name="Ma J."/>
        </authorList>
    </citation>
    <scope>NUCLEOTIDE SEQUENCE [LARGE SCALE GENOMIC DNA]</scope>
    <source>
        <strain evidence="13">CGMCC 1.15480</strain>
    </source>
</reference>
<evidence type="ECO:0000256" key="5">
    <source>
        <dbReference type="ARBA" id="ARBA00022679"/>
    </source>
</evidence>
<evidence type="ECO:0000256" key="3">
    <source>
        <dbReference type="ARBA" id="ARBA00022502"/>
    </source>
</evidence>
<evidence type="ECO:0000256" key="7">
    <source>
        <dbReference type="ARBA" id="ARBA00022824"/>
    </source>
</evidence>
<keyword evidence="5" id="KW-0808">Transferase</keyword>
<feature type="transmembrane region" description="Helical" evidence="11">
    <location>
        <begin position="385"/>
        <end position="402"/>
    </location>
</feature>
<dbReference type="PANTHER" id="PTHR12468">
    <property type="entry name" value="GPI MANNOSYLTRANSFERASE 2"/>
    <property type="match status" value="1"/>
</dbReference>
<evidence type="ECO:0000256" key="10">
    <source>
        <dbReference type="SAM" id="MobiDB-lite"/>
    </source>
</evidence>
<keyword evidence="4" id="KW-0328">Glycosyltransferase</keyword>
<keyword evidence="9 11" id="KW-0472">Membrane</keyword>
<evidence type="ECO:0008006" key="14">
    <source>
        <dbReference type="Google" id="ProtNLM"/>
    </source>
</evidence>
<proteinExistence type="predicted"/>
<name>A0ABQ1PPH1_9MICC</name>
<keyword evidence="3" id="KW-0337">GPI-anchor biosynthesis</keyword>
<comment type="subcellular location">
    <subcellularLocation>
        <location evidence="1">Endoplasmic reticulum membrane</location>
        <topology evidence="1">Multi-pass membrane protein</topology>
    </subcellularLocation>
</comment>
<keyword evidence="6 11" id="KW-0812">Transmembrane</keyword>
<evidence type="ECO:0000256" key="8">
    <source>
        <dbReference type="ARBA" id="ARBA00022989"/>
    </source>
</evidence>
<evidence type="ECO:0000256" key="2">
    <source>
        <dbReference type="ARBA" id="ARBA00004687"/>
    </source>
</evidence>
<keyword evidence="7" id="KW-0256">Endoplasmic reticulum</keyword>
<comment type="caution">
    <text evidence="12">The sequence shown here is derived from an EMBL/GenBank/DDBJ whole genome shotgun (WGS) entry which is preliminary data.</text>
</comment>
<feature type="transmembrane region" description="Helical" evidence="11">
    <location>
        <begin position="156"/>
        <end position="178"/>
    </location>
</feature>
<feature type="transmembrane region" description="Helical" evidence="11">
    <location>
        <begin position="329"/>
        <end position="351"/>
    </location>
</feature>
<evidence type="ECO:0000256" key="9">
    <source>
        <dbReference type="ARBA" id="ARBA00023136"/>
    </source>
</evidence>
<evidence type="ECO:0000256" key="6">
    <source>
        <dbReference type="ARBA" id="ARBA00022692"/>
    </source>
</evidence>
<evidence type="ECO:0000256" key="11">
    <source>
        <dbReference type="SAM" id="Phobius"/>
    </source>
</evidence>
<gene>
    <name evidence="12" type="ORF">GCM10011512_29400</name>
</gene>
<feature type="region of interest" description="Disordered" evidence="10">
    <location>
        <begin position="1"/>
        <end position="33"/>
    </location>
</feature>
<dbReference type="EMBL" id="BMJI01000032">
    <property type="protein sequence ID" value="GGD00644.1"/>
    <property type="molecule type" value="Genomic_DNA"/>
</dbReference>
<dbReference type="Proteomes" id="UP000597761">
    <property type="component" value="Unassembled WGS sequence"/>
</dbReference>
<evidence type="ECO:0000256" key="4">
    <source>
        <dbReference type="ARBA" id="ARBA00022676"/>
    </source>
</evidence>
<evidence type="ECO:0000313" key="12">
    <source>
        <dbReference type="EMBL" id="GGD00644.1"/>
    </source>
</evidence>
<dbReference type="PANTHER" id="PTHR12468:SF2">
    <property type="entry name" value="GPI MANNOSYLTRANSFERASE 2"/>
    <property type="match status" value="1"/>
</dbReference>
<keyword evidence="13" id="KW-1185">Reference proteome</keyword>
<feature type="transmembrane region" description="Helical" evidence="11">
    <location>
        <begin position="231"/>
        <end position="256"/>
    </location>
</feature>
<feature type="transmembrane region" description="Helical" evidence="11">
    <location>
        <begin position="363"/>
        <end position="379"/>
    </location>
</feature>